<dbReference type="PANTHER" id="PTHR32215">
    <property type="entry name" value="CILIA- AND FLAGELLA-ASSOCIATED PROTEIN 57"/>
    <property type="match status" value="1"/>
</dbReference>
<dbReference type="AlphaFoldDB" id="A0A813DYB7"/>
<dbReference type="InterPro" id="IPR052993">
    <property type="entry name" value="CFA-57"/>
</dbReference>
<reference evidence="3" key="1">
    <citation type="submission" date="2021-02" db="EMBL/GenBank/DDBJ databases">
        <authorList>
            <person name="Dougan E. K."/>
            <person name="Rhodes N."/>
            <person name="Thang M."/>
            <person name="Chan C."/>
        </authorList>
    </citation>
    <scope>NUCLEOTIDE SEQUENCE</scope>
</reference>
<accession>A0A813DYB7</accession>
<evidence type="ECO:0000313" key="3">
    <source>
        <dbReference type="EMBL" id="CAE8591383.1"/>
    </source>
</evidence>
<dbReference type="Proteomes" id="UP000654075">
    <property type="component" value="Unassembled WGS sequence"/>
</dbReference>
<dbReference type="PANTHER" id="PTHR32215:SF0">
    <property type="entry name" value="CILIA- AND FLAGELLA-ASSOCIATED PROTEIN 57"/>
    <property type="match status" value="1"/>
</dbReference>
<protein>
    <submittedName>
        <fullName evidence="3">Uncharacterized protein</fullName>
    </submittedName>
</protein>
<gene>
    <name evidence="3" type="ORF">PGLA1383_LOCUS10053</name>
</gene>
<proteinExistence type="predicted"/>
<feature type="non-terminal residue" evidence="3">
    <location>
        <position position="337"/>
    </location>
</feature>
<feature type="coiled-coil region" evidence="1">
    <location>
        <begin position="171"/>
        <end position="205"/>
    </location>
</feature>
<evidence type="ECO:0000256" key="1">
    <source>
        <dbReference type="SAM" id="Coils"/>
    </source>
</evidence>
<evidence type="ECO:0000256" key="2">
    <source>
        <dbReference type="SAM" id="MobiDB-lite"/>
    </source>
</evidence>
<feature type="region of interest" description="Disordered" evidence="2">
    <location>
        <begin position="314"/>
        <end position="337"/>
    </location>
</feature>
<keyword evidence="1" id="KW-0175">Coiled coil</keyword>
<organism evidence="3 4">
    <name type="scientific">Polarella glacialis</name>
    <name type="common">Dinoflagellate</name>
    <dbReference type="NCBI Taxonomy" id="89957"/>
    <lineage>
        <taxon>Eukaryota</taxon>
        <taxon>Sar</taxon>
        <taxon>Alveolata</taxon>
        <taxon>Dinophyceae</taxon>
        <taxon>Suessiales</taxon>
        <taxon>Suessiaceae</taxon>
        <taxon>Polarella</taxon>
    </lineage>
</organism>
<dbReference type="OrthoDB" id="431463at2759"/>
<sequence length="337" mass="37886">VQTLKKFKHVLDYRLREVTESLQPKEQMIQQLHMQLHILEEEFEKQLEIQKQMEITLDSKSQQVSSLTAEEEKLKGVLKQREATIFNFNTDLHALATTDSDTRQWHVGLKKIWRDHVDPEVFNKEEGSILPMNELGRQIQVMGRKAEVLAARGESAAVTCQSDIIQKTQENSLLIQEADELRVEKKALMRQLKDLELRVRQGEQKLAAEATLALTAGASGPSNPSNTGRSRLSKEVTDFFDEAPMALQRFIPRASLKKDTSKMSAHLSEQERQGAKSLLRVAESNQEKVQMQKIEQKLLNDQLVSLQKEKMLSSSGAAAGAGLSAVRKASAEKGHGP</sequence>
<evidence type="ECO:0000313" key="4">
    <source>
        <dbReference type="Proteomes" id="UP000654075"/>
    </source>
</evidence>
<comment type="caution">
    <text evidence="3">The sequence shown here is derived from an EMBL/GenBank/DDBJ whole genome shotgun (WGS) entry which is preliminary data.</text>
</comment>
<keyword evidence="4" id="KW-1185">Reference proteome</keyword>
<name>A0A813DYB7_POLGL</name>
<feature type="compositionally biased region" description="Low complexity" evidence="2">
    <location>
        <begin position="314"/>
        <end position="325"/>
    </location>
</feature>
<dbReference type="EMBL" id="CAJNNV010004899">
    <property type="protein sequence ID" value="CAE8591383.1"/>
    <property type="molecule type" value="Genomic_DNA"/>
</dbReference>